<dbReference type="AlphaFoldDB" id="A0AAJ1MMV9"/>
<proteinExistence type="predicted"/>
<dbReference type="InterPro" id="IPR026816">
    <property type="entry name" value="Flavodoxin_dom"/>
</dbReference>
<sequence>MNMVVVYYSGKGSNKFLAGKAADALDCEAVELKPRAPGLVMPATATKISFGNKPVTQDIAGFDRVVLCGPLYMGSIAAPCSDFIRKYGKAAKRIDFITCCGSTDEKKDDTFGYGRVFAKLKECLGSKAGEFEAFPIQLLLPEDKKNNDNEMMNTRMNDDNFNEAVQQRLYSFQSKLSR</sequence>
<dbReference type="EMBL" id="JAQQAL010000009">
    <property type="protein sequence ID" value="MDC7225769.1"/>
    <property type="molecule type" value="Genomic_DNA"/>
</dbReference>
<accession>A0AAJ1MMV9</accession>
<feature type="domain" description="Flavodoxin" evidence="1">
    <location>
        <begin position="51"/>
        <end position="135"/>
    </location>
</feature>
<comment type="caution">
    <text evidence="2">The sequence shown here is derived from an EMBL/GenBank/DDBJ whole genome shotgun (WGS) entry which is preliminary data.</text>
</comment>
<evidence type="ECO:0000313" key="2">
    <source>
        <dbReference type="EMBL" id="MDC7225769.1"/>
    </source>
</evidence>
<organism evidence="2 3">
    <name type="scientific">Candidatus Thalassospirochaeta sargassi</name>
    <dbReference type="NCBI Taxonomy" id="3119039"/>
    <lineage>
        <taxon>Bacteria</taxon>
        <taxon>Pseudomonadati</taxon>
        <taxon>Spirochaetota</taxon>
        <taxon>Spirochaetia</taxon>
        <taxon>Spirochaetales</taxon>
        <taxon>Spirochaetaceae</taxon>
        <taxon>Candidatus Thalassospirochaeta</taxon>
    </lineage>
</organism>
<evidence type="ECO:0000259" key="1">
    <source>
        <dbReference type="Pfam" id="PF12724"/>
    </source>
</evidence>
<name>A0AAJ1MMV9_9SPIO</name>
<dbReference type="InterPro" id="IPR029039">
    <property type="entry name" value="Flavoprotein-like_sf"/>
</dbReference>
<dbReference type="SUPFAM" id="SSF52218">
    <property type="entry name" value="Flavoproteins"/>
    <property type="match status" value="1"/>
</dbReference>
<dbReference type="Gene3D" id="3.40.50.360">
    <property type="match status" value="1"/>
</dbReference>
<gene>
    <name evidence="2" type="ORF">PQJ61_03270</name>
</gene>
<dbReference type="Proteomes" id="UP001221217">
    <property type="component" value="Unassembled WGS sequence"/>
</dbReference>
<reference evidence="2 3" key="1">
    <citation type="submission" date="2022-12" db="EMBL/GenBank/DDBJ databases">
        <title>Metagenome assembled genome from gulf of manar.</title>
        <authorList>
            <person name="Kohli P."/>
            <person name="Pk S."/>
            <person name="Venkata Ramana C."/>
            <person name="Sasikala C."/>
        </authorList>
    </citation>
    <scope>NUCLEOTIDE SEQUENCE [LARGE SCALE GENOMIC DNA]</scope>
    <source>
        <strain evidence="2">JB008</strain>
    </source>
</reference>
<protein>
    <recommendedName>
        <fullName evidence="1">Flavodoxin domain-containing protein</fullName>
    </recommendedName>
</protein>
<dbReference type="Pfam" id="PF12724">
    <property type="entry name" value="Flavodoxin_5"/>
    <property type="match status" value="1"/>
</dbReference>
<evidence type="ECO:0000313" key="3">
    <source>
        <dbReference type="Proteomes" id="UP001221217"/>
    </source>
</evidence>